<evidence type="ECO:0000256" key="4">
    <source>
        <dbReference type="SAM" id="Phobius"/>
    </source>
</evidence>
<reference evidence="6 7" key="1">
    <citation type="submission" date="2015-06" db="EMBL/GenBank/DDBJ databases">
        <title>Draft genome sequence of an Alphaproteobacteria species associated to the Mediterranean sponge Oscarella lobularis.</title>
        <authorList>
            <person name="Jourda C."/>
            <person name="Santini S."/>
            <person name="Claverie J.-M."/>
        </authorList>
    </citation>
    <scope>NUCLEOTIDE SEQUENCE [LARGE SCALE GENOMIC DNA]</scope>
    <source>
        <strain evidence="6">IGS</strain>
    </source>
</reference>
<keyword evidence="4" id="KW-0472">Membrane</keyword>
<dbReference type="RefSeq" id="WP_049642428.1">
    <property type="nucleotide sequence ID" value="NZ_LFTY01000002.1"/>
</dbReference>
<proteinExistence type="predicted"/>
<feature type="transmembrane region" description="Helical" evidence="4">
    <location>
        <begin position="154"/>
        <end position="178"/>
    </location>
</feature>
<evidence type="ECO:0000313" key="7">
    <source>
        <dbReference type="Proteomes" id="UP000037178"/>
    </source>
</evidence>
<dbReference type="GO" id="GO:0003700">
    <property type="term" value="F:DNA-binding transcription factor activity"/>
    <property type="evidence" value="ECO:0007669"/>
    <property type="project" value="InterPro"/>
</dbReference>
<dbReference type="Proteomes" id="UP000037178">
    <property type="component" value="Unassembled WGS sequence"/>
</dbReference>
<dbReference type="OrthoDB" id="345413at2"/>
<feature type="transmembrane region" description="Helical" evidence="4">
    <location>
        <begin position="102"/>
        <end position="133"/>
    </location>
</feature>
<dbReference type="PATRIC" id="fig|1675527.3.peg.1605"/>
<keyword evidence="2" id="KW-0238">DNA-binding</keyword>
<evidence type="ECO:0000313" key="6">
    <source>
        <dbReference type="EMBL" id="KMW56558.1"/>
    </source>
</evidence>
<organism evidence="6 7">
    <name type="scientific">Candidatus Rhodobacter oscarellae</name>
    <dbReference type="NCBI Taxonomy" id="1675527"/>
    <lineage>
        <taxon>Bacteria</taxon>
        <taxon>Pseudomonadati</taxon>
        <taxon>Pseudomonadota</taxon>
        <taxon>Alphaproteobacteria</taxon>
        <taxon>Rhodobacterales</taxon>
        <taxon>Rhodobacter group</taxon>
        <taxon>Rhodobacter</taxon>
    </lineage>
</organism>
<evidence type="ECO:0000256" key="1">
    <source>
        <dbReference type="ARBA" id="ARBA00023015"/>
    </source>
</evidence>
<feature type="transmembrane region" description="Helical" evidence="4">
    <location>
        <begin position="184"/>
        <end position="206"/>
    </location>
</feature>
<evidence type="ECO:0000256" key="2">
    <source>
        <dbReference type="ARBA" id="ARBA00023125"/>
    </source>
</evidence>
<dbReference type="SMART" id="SM00342">
    <property type="entry name" value="HTH_ARAC"/>
    <property type="match status" value="1"/>
</dbReference>
<dbReference type="InterPro" id="IPR018060">
    <property type="entry name" value="HTH_AraC"/>
</dbReference>
<dbReference type="Gene3D" id="1.10.10.60">
    <property type="entry name" value="Homeodomain-like"/>
    <property type="match status" value="1"/>
</dbReference>
<evidence type="ECO:0000259" key="5">
    <source>
        <dbReference type="PROSITE" id="PS01124"/>
    </source>
</evidence>
<keyword evidence="4" id="KW-0812">Transmembrane</keyword>
<comment type="caution">
    <text evidence="6">The sequence shown here is derived from an EMBL/GenBank/DDBJ whole genome shotgun (WGS) entry which is preliminary data.</text>
</comment>
<dbReference type="SUPFAM" id="SSF46689">
    <property type="entry name" value="Homeodomain-like"/>
    <property type="match status" value="1"/>
</dbReference>
<feature type="transmembrane region" description="Helical" evidence="4">
    <location>
        <begin position="34"/>
        <end position="54"/>
    </location>
</feature>
<dbReference type="PROSITE" id="PS01124">
    <property type="entry name" value="HTH_ARAC_FAMILY_2"/>
    <property type="match status" value="1"/>
</dbReference>
<dbReference type="PANTHER" id="PTHR43280:SF29">
    <property type="entry name" value="ARAC-FAMILY TRANSCRIPTIONAL REGULATOR"/>
    <property type="match status" value="1"/>
</dbReference>
<accession>A0A0J9GSS7</accession>
<dbReference type="PANTHER" id="PTHR43280">
    <property type="entry name" value="ARAC-FAMILY TRANSCRIPTIONAL REGULATOR"/>
    <property type="match status" value="1"/>
</dbReference>
<dbReference type="STRING" id="1675527.AIOL_001512"/>
<feature type="transmembrane region" description="Helical" evidence="4">
    <location>
        <begin position="61"/>
        <end position="82"/>
    </location>
</feature>
<feature type="domain" description="HTH araC/xylS-type" evidence="5">
    <location>
        <begin position="237"/>
        <end position="342"/>
    </location>
</feature>
<dbReference type="Pfam" id="PF12833">
    <property type="entry name" value="HTH_18"/>
    <property type="match status" value="1"/>
</dbReference>
<keyword evidence="1" id="KW-0805">Transcription regulation</keyword>
<keyword evidence="7" id="KW-1185">Reference proteome</keyword>
<keyword evidence="4" id="KW-1133">Transmembrane helix</keyword>
<dbReference type="AlphaFoldDB" id="A0A0J9GSS7"/>
<gene>
    <name evidence="6" type="ORF">AIOL_001512</name>
</gene>
<dbReference type="EMBL" id="LFTY01000002">
    <property type="protein sequence ID" value="KMW56558.1"/>
    <property type="molecule type" value="Genomic_DNA"/>
</dbReference>
<protein>
    <submittedName>
        <fullName evidence="6">Transcriptional regulator of various polyols utilization, AraC family</fullName>
    </submittedName>
</protein>
<evidence type="ECO:0000256" key="3">
    <source>
        <dbReference type="ARBA" id="ARBA00023163"/>
    </source>
</evidence>
<keyword evidence="3" id="KW-0804">Transcription</keyword>
<name>A0A0J9GSS7_9RHOB</name>
<dbReference type="GO" id="GO:0043565">
    <property type="term" value="F:sequence-specific DNA binding"/>
    <property type="evidence" value="ECO:0007669"/>
    <property type="project" value="InterPro"/>
</dbReference>
<dbReference type="InterPro" id="IPR009057">
    <property type="entry name" value="Homeodomain-like_sf"/>
</dbReference>
<sequence length="351" mass="38046">MIFVPVPFVVTVLLALLFMSVARRDDDHFANPPFLALIALTAIQSALIGLRFGYGVEWVRYLSPLLASVMAPLVYFGSLYLVGPRPLMTARTLAPHGIPLALVSLSLVAWPLALDAIIIGAFVAYAILTLLLLRSGTDALRLAALDGAGTTHRALVFVALVLVFSAAVDTLITLDIALMDARHLTQLVSIGNVATLLFLSVAAAVASRGRALADSAPDRATDTLDKPQPEAALTDDSKVMARIEALMTQSRIYRDADLNLDRLARRAVIPSRQISGAINRTAGKNVSQYVNDFRIKDACEQLETGTRSVTEIMFDVGFQTKSNFNREFRRVTGMAPIEWRKHSGLTSDGQS</sequence>